<dbReference type="GO" id="GO:0046872">
    <property type="term" value="F:metal ion binding"/>
    <property type="evidence" value="ECO:0007669"/>
    <property type="project" value="UniProtKB-KW"/>
</dbReference>
<dbReference type="InterPro" id="IPR006311">
    <property type="entry name" value="TAT_signal"/>
</dbReference>
<evidence type="ECO:0000256" key="6">
    <source>
        <dbReference type="ARBA" id="ARBA00023004"/>
    </source>
</evidence>
<comment type="caution">
    <text evidence="9">The sequence shown here is derived from an EMBL/GenBank/DDBJ whole genome shotgun (WGS) entry which is preliminary data.</text>
</comment>
<sequence length="353" mass="38690">MRLNRRHFILAAGTGIVAVAGKKLISTGPAIAQRTSLNLYSSRHYDTDDELYESFSRATGVKVNLIEGKAEQLIERVKSEGANTRADVLLTVDGGNLWRAKQDGILQSVNSSTLNQKIPNNLRDPQGYWFAFSKRARVIMYNKNKVSKSQLSTYEDLADSKWKGKILIRSSSNIYNQSLVGSLLAAHNENQILAWSRGMVSNFARSPEGNDTAQIKACAAGVGDIAIANSYYLARLGKSRAREDQQVFNTIGLFFPNQTGPNGRGTHVNISGGGVVKHAKNQQAAIEFLEHLAERQAQQFFAEGNNEYPVVAGVPLDSVLQGFGSFKADPLNPDVFGKNNAEALKLMDRAGWK</sequence>
<dbReference type="PANTHER" id="PTHR30006">
    <property type="entry name" value="THIAMINE-BINDING PERIPLASMIC PROTEIN-RELATED"/>
    <property type="match status" value="1"/>
</dbReference>
<dbReference type="CDD" id="cd13542">
    <property type="entry name" value="PBP2_FutA1_ilke"/>
    <property type="match status" value="1"/>
</dbReference>
<dbReference type="Proteomes" id="UP000183940">
    <property type="component" value="Unassembled WGS sequence"/>
</dbReference>
<name>A0A1L9QT79_9CYAN</name>
<evidence type="ECO:0000256" key="4">
    <source>
        <dbReference type="ARBA" id="ARBA00022723"/>
    </source>
</evidence>
<dbReference type="PIRSF" id="PIRSF002825">
    <property type="entry name" value="CfbpA"/>
    <property type="match status" value="1"/>
</dbReference>
<dbReference type="GO" id="GO:0055085">
    <property type="term" value="P:transmembrane transport"/>
    <property type="evidence" value="ECO:0007669"/>
    <property type="project" value="InterPro"/>
</dbReference>
<keyword evidence="7" id="KW-0406">Ion transport</keyword>
<comment type="similarity">
    <text evidence="1">Belongs to the bacterial solute-binding protein 1 family.</text>
</comment>
<dbReference type="GO" id="GO:0006826">
    <property type="term" value="P:iron ion transport"/>
    <property type="evidence" value="ECO:0007669"/>
    <property type="project" value="UniProtKB-KW"/>
</dbReference>
<feature type="binding site" evidence="8">
    <location>
        <position position="44"/>
    </location>
    <ligand>
        <name>Fe cation</name>
        <dbReference type="ChEBI" id="CHEBI:24875"/>
    </ligand>
</feature>
<dbReference type="InterPro" id="IPR006059">
    <property type="entry name" value="SBP"/>
</dbReference>
<dbReference type="GO" id="GO:0030288">
    <property type="term" value="C:outer membrane-bounded periplasmic space"/>
    <property type="evidence" value="ECO:0007669"/>
    <property type="project" value="TreeGrafter"/>
</dbReference>
<dbReference type="PROSITE" id="PS01037">
    <property type="entry name" value="SBP_BACTERIAL_1"/>
    <property type="match status" value="1"/>
</dbReference>
<evidence type="ECO:0000256" key="2">
    <source>
        <dbReference type="ARBA" id="ARBA00022448"/>
    </source>
</evidence>
<dbReference type="Gene3D" id="3.40.190.10">
    <property type="entry name" value="Periplasmic binding protein-like II"/>
    <property type="match status" value="2"/>
</dbReference>
<reference evidence="9" key="1">
    <citation type="submission" date="2016-10" db="EMBL/GenBank/DDBJ databases">
        <title>CRISPR-Cas defence system in Roseofilum reptotaenium: evidence of a bacteriophage-cyanobacterium arms race in the coral black band disease.</title>
        <authorList>
            <person name="Buerger P."/>
            <person name="Wood-Charlson E.M."/>
            <person name="Weynberg K.D."/>
            <person name="Willis B."/>
            <person name="Van Oppen M.J."/>
        </authorList>
    </citation>
    <scope>NUCLEOTIDE SEQUENCE [LARGE SCALE GENOMIC DNA]</scope>
    <source>
        <strain evidence="9">AO1-A</strain>
    </source>
</reference>
<dbReference type="AlphaFoldDB" id="A0A1L9QT79"/>
<keyword evidence="3" id="KW-0410">Iron transport</keyword>
<keyword evidence="5" id="KW-0732">Signal</keyword>
<dbReference type="PROSITE" id="PS51318">
    <property type="entry name" value="TAT"/>
    <property type="match status" value="1"/>
</dbReference>
<feature type="binding site" evidence="8">
    <location>
        <position position="231"/>
    </location>
    <ligand>
        <name>Fe cation</name>
        <dbReference type="ChEBI" id="CHEBI:24875"/>
    </ligand>
</feature>
<dbReference type="STRING" id="1925591.BI308_09540"/>
<evidence type="ECO:0000256" key="3">
    <source>
        <dbReference type="ARBA" id="ARBA00022496"/>
    </source>
</evidence>
<evidence type="ECO:0000256" key="1">
    <source>
        <dbReference type="ARBA" id="ARBA00008520"/>
    </source>
</evidence>
<dbReference type="PANTHER" id="PTHR30006:SF15">
    <property type="entry name" value="IRON-UTILIZATION PERIPLASMIC PROTEIN"/>
    <property type="match status" value="1"/>
</dbReference>
<evidence type="ECO:0000256" key="5">
    <source>
        <dbReference type="ARBA" id="ARBA00022729"/>
    </source>
</evidence>
<dbReference type="SUPFAM" id="SSF53850">
    <property type="entry name" value="Periplasmic binding protein-like II"/>
    <property type="match status" value="1"/>
</dbReference>
<keyword evidence="2" id="KW-0813">Transport</keyword>
<protein>
    <submittedName>
        <fullName evidence="9">Fe(3+) ABC transporter substrate-binding protein</fullName>
    </submittedName>
</protein>
<keyword evidence="4 8" id="KW-0479">Metal-binding</keyword>
<accession>A0A1L9QT79</accession>
<keyword evidence="10" id="KW-1185">Reference proteome</keyword>
<gene>
    <name evidence="9" type="ORF">BI308_09540</name>
</gene>
<dbReference type="InterPro" id="IPR006061">
    <property type="entry name" value="SBP_1_CS"/>
</dbReference>
<dbReference type="InterPro" id="IPR026045">
    <property type="entry name" value="Ferric-bd"/>
</dbReference>
<evidence type="ECO:0000313" key="10">
    <source>
        <dbReference type="Proteomes" id="UP000183940"/>
    </source>
</evidence>
<evidence type="ECO:0000256" key="7">
    <source>
        <dbReference type="ARBA" id="ARBA00023065"/>
    </source>
</evidence>
<proteinExistence type="inferred from homology"/>
<keyword evidence="6 8" id="KW-0408">Iron</keyword>
<evidence type="ECO:0000256" key="8">
    <source>
        <dbReference type="PIRSR" id="PIRSR002825-1"/>
    </source>
</evidence>
<organism evidence="9 10">
    <name type="scientific">Roseofilum reptotaenium AO1-A</name>
    <dbReference type="NCBI Taxonomy" id="1925591"/>
    <lineage>
        <taxon>Bacteria</taxon>
        <taxon>Bacillati</taxon>
        <taxon>Cyanobacteriota</taxon>
        <taxon>Cyanophyceae</taxon>
        <taxon>Desertifilales</taxon>
        <taxon>Desertifilaceae</taxon>
        <taxon>Roseofilum</taxon>
    </lineage>
</organism>
<dbReference type="Pfam" id="PF13416">
    <property type="entry name" value="SBP_bac_8"/>
    <property type="match status" value="1"/>
</dbReference>
<dbReference type="EMBL" id="MLAW01000013">
    <property type="protein sequence ID" value="OJJ25826.1"/>
    <property type="molecule type" value="Genomic_DNA"/>
</dbReference>
<evidence type="ECO:0000313" key="9">
    <source>
        <dbReference type="EMBL" id="OJJ25826.1"/>
    </source>
</evidence>
<feature type="binding site" evidence="8">
    <location>
        <position position="232"/>
    </location>
    <ligand>
        <name>Fe cation</name>
        <dbReference type="ChEBI" id="CHEBI:24875"/>
    </ligand>
</feature>